<keyword evidence="3" id="KW-1185">Reference proteome</keyword>
<protein>
    <submittedName>
        <fullName evidence="2">Uncharacterized protein</fullName>
    </submittedName>
</protein>
<accession>A0A9K3DL17</accession>
<evidence type="ECO:0000313" key="2">
    <source>
        <dbReference type="EMBL" id="KAF5757230.1"/>
    </source>
</evidence>
<dbReference type="Gramene" id="mRNA:HanXRQr2_Chr17g0824101">
    <property type="protein sequence ID" value="mRNA:HanXRQr2_Chr17g0824101"/>
    <property type="gene ID" value="HanXRQr2_Chr17g0824101"/>
</dbReference>
<keyword evidence="1" id="KW-0812">Transmembrane</keyword>
<feature type="transmembrane region" description="Helical" evidence="1">
    <location>
        <begin position="37"/>
        <end position="57"/>
    </location>
</feature>
<proteinExistence type="predicted"/>
<evidence type="ECO:0000256" key="1">
    <source>
        <dbReference type="SAM" id="Phobius"/>
    </source>
</evidence>
<gene>
    <name evidence="2" type="ORF">HanXRQr2_Chr17g0824101</name>
</gene>
<keyword evidence="1" id="KW-0472">Membrane</keyword>
<dbReference type="Proteomes" id="UP000215914">
    <property type="component" value="Unassembled WGS sequence"/>
</dbReference>
<sequence>MEVMVMMYNPTINVIQGVFVMEVMVMMYNPTINAMQLLLRLSIMYNCLCIMLFKYYVQIQIDA</sequence>
<reference evidence="2" key="2">
    <citation type="submission" date="2020-06" db="EMBL/GenBank/DDBJ databases">
        <title>Helianthus annuus Genome sequencing and assembly Release 2.</title>
        <authorList>
            <person name="Gouzy J."/>
            <person name="Langlade N."/>
            <person name="Munos S."/>
        </authorList>
    </citation>
    <scope>NUCLEOTIDE SEQUENCE</scope>
    <source>
        <tissue evidence="2">Leaves</tissue>
    </source>
</reference>
<evidence type="ECO:0000313" key="3">
    <source>
        <dbReference type="Proteomes" id="UP000215914"/>
    </source>
</evidence>
<keyword evidence="1" id="KW-1133">Transmembrane helix</keyword>
<dbReference type="EMBL" id="MNCJ02000332">
    <property type="protein sequence ID" value="KAF5757230.1"/>
    <property type="molecule type" value="Genomic_DNA"/>
</dbReference>
<comment type="caution">
    <text evidence="2">The sequence shown here is derived from an EMBL/GenBank/DDBJ whole genome shotgun (WGS) entry which is preliminary data.</text>
</comment>
<organism evidence="2 3">
    <name type="scientific">Helianthus annuus</name>
    <name type="common">Common sunflower</name>
    <dbReference type="NCBI Taxonomy" id="4232"/>
    <lineage>
        <taxon>Eukaryota</taxon>
        <taxon>Viridiplantae</taxon>
        <taxon>Streptophyta</taxon>
        <taxon>Embryophyta</taxon>
        <taxon>Tracheophyta</taxon>
        <taxon>Spermatophyta</taxon>
        <taxon>Magnoliopsida</taxon>
        <taxon>eudicotyledons</taxon>
        <taxon>Gunneridae</taxon>
        <taxon>Pentapetalae</taxon>
        <taxon>asterids</taxon>
        <taxon>campanulids</taxon>
        <taxon>Asterales</taxon>
        <taxon>Asteraceae</taxon>
        <taxon>Asteroideae</taxon>
        <taxon>Heliantheae alliance</taxon>
        <taxon>Heliantheae</taxon>
        <taxon>Helianthus</taxon>
    </lineage>
</organism>
<dbReference type="AlphaFoldDB" id="A0A9K3DL17"/>
<reference evidence="2" key="1">
    <citation type="journal article" date="2017" name="Nature">
        <title>The sunflower genome provides insights into oil metabolism, flowering and Asterid evolution.</title>
        <authorList>
            <person name="Badouin H."/>
            <person name="Gouzy J."/>
            <person name="Grassa C.J."/>
            <person name="Murat F."/>
            <person name="Staton S.E."/>
            <person name="Cottret L."/>
            <person name="Lelandais-Briere C."/>
            <person name="Owens G.L."/>
            <person name="Carrere S."/>
            <person name="Mayjonade B."/>
            <person name="Legrand L."/>
            <person name="Gill N."/>
            <person name="Kane N.C."/>
            <person name="Bowers J.E."/>
            <person name="Hubner S."/>
            <person name="Bellec A."/>
            <person name="Berard A."/>
            <person name="Berges H."/>
            <person name="Blanchet N."/>
            <person name="Boniface M.C."/>
            <person name="Brunel D."/>
            <person name="Catrice O."/>
            <person name="Chaidir N."/>
            <person name="Claudel C."/>
            <person name="Donnadieu C."/>
            <person name="Faraut T."/>
            <person name="Fievet G."/>
            <person name="Helmstetter N."/>
            <person name="King M."/>
            <person name="Knapp S.J."/>
            <person name="Lai Z."/>
            <person name="Le Paslier M.C."/>
            <person name="Lippi Y."/>
            <person name="Lorenzon L."/>
            <person name="Mandel J.R."/>
            <person name="Marage G."/>
            <person name="Marchand G."/>
            <person name="Marquand E."/>
            <person name="Bret-Mestries E."/>
            <person name="Morien E."/>
            <person name="Nambeesan S."/>
            <person name="Nguyen T."/>
            <person name="Pegot-Espagnet P."/>
            <person name="Pouilly N."/>
            <person name="Raftis F."/>
            <person name="Sallet E."/>
            <person name="Schiex T."/>
            <person name="Thomas J."/>
            <person name="Vandecasteele C."/>
            <person name="Vares D."/>
            <person name="Vear F."/>
            <person name="Vautrin S."/>
            <person name="Crespi M."/>
            <person name="Mangin B."/>
            <person name="Burke J.M."/>
            <person name="Salse J."/>
            <person name="Munos S."/>
            <person name="Vincourt P."/>
            <person name="Rieseberg L.H."/>
            <person name="Langlade N.B."/>
        </authorList>
    </citation>
    <scope>NUCLEOTIDE SEQUENCE</scope>
    <source>
        <tissue evidence="2">Leaves</tissue>
    </source>
</reference>
<name>A0A9K3DL17_HELAN</name>